<sequence>MSTPGRDKRHFISGVVEGFYGRPWTMEQRTELFKREQKWGLNTYLYAPKDDYKHRMYWRELYSPEEAEQLVALISAAENNQVEFIYAISPGLDITFSNPKEVASLKRKLDQVGL</sequence>
<dbReference type="PROSITE" id="PS52009">
    <property type="entry name" value="GH84"/>
    <property type="match status" value="1"/>
</dbReference>
<dbReference type="InterPro" id="IPR017853">
    <property type="entry name" value="GH"/>
</dbReference>
<dbReference type="InterPro" id="IPR051822">
    <property type="entry name" value="Glycosyl_Hydrolase_84"/>
</dbReference>
<evidence type="ECO:0000313" key="2">
    <source>
        <dbReference type="EMBL" id="MEQ2247442.1"/>
    </source>
</evidence>
<accession>A0ABV0UQF4</accession>
<dbReference type="InterPro" id="IPR011496">
    <property type="entry name" value="O-GlcNAcase_cat"/>
</dbReference>
<dbReference type="PANTHER" id="PTHR13170">
    <property type="entry name" value="O-GLCNACASE"/>
    <property type="match status" value="1"/>
</dbReference>
<dbReference type="EMBL" id="JAHRIQ010081753">
    <property type="protein sequence ID" value="MEQ2247442.1"/>
    <property type="molecule type" value="Genomic_DNA"/>
</dbReference>
<proteinExistence type="predicted"/>
<protein>
    <recommendedName>
        <fullName evidence="1">GH84 domain-containing protein</fullName>
    </recommendedName>
</protein>
<dbReference type="Pfam" id="PF07555">
    <property type="entry name" value="NAGidase"/>
    <property type="match status" value="1"/>
</dbReference>
<evidence type="ECO:0000259" key="1">
    <source>
        <dbReference type="PROSITE" id="PS52009"/>
    </source>
</evidence>
<gene>
    <name evidence="2" type="ORF">ILYODFUR_009419</name>
</gene>
<dbReference type="PANTHER" id="PTHR13170:SF19">
    <property type="entry name" value="O-GLCNACASE-LIKE"/>
    <property type="match status" value="1"/>
</dbReference>
<evidence type="ECO:0000313" key="3">
    <source>
        <dbReference type="Proteomes" id="UP001482620"/>
    </source>
</evidence>
<feature type="domain" description="GH84" evidence="1">
    <location>
        <begin position="11"/>
        <end position="114"/>
    </location>
</feature>
<dbReference type="SUPFAM" id="SSF51445">
    <property type="entry name" value="(Trans)glycosidases"/>
    <property type="match status" value="1"/>
</dbReference>
<organism evidence="2 3">
    <name type="scientific">Ilyodon furcidens</name>
    <name type="common">goldbreast splitfin</name>
    <dbReference type="NCBI Taxonomy" id="33524"/>
    <lineage>
        <taxon>Eukaryota</taxon>
        <taxon>Metazoa</taxon>
        <taxon>Chordata</taxon>
        <taxon>Craniata</taxon>
        <taxon>Vertebrata</taxon>
        <taxon>Euteleostomi</taxon>
        <taxon>Actinopterygii</taxon>
        <taxon>Neopterygii</taxon>
        <taxon>Teleostei</taxon>
        <taxon>Neoteleostei</taxon>
        <taxon>Acanthomorphata</taxon>
        <taxon>Ovalentaria</taxon>
        <taxon>Atherinomorphae</taxon>
        <taxon>Cyprinodontiformes</taxon>
        <taxon>Goodeidae</taxon>
        <taxon>Ilyodon</taxon>
    </lineage>
</organism>
<dbReference type="Gene3D" id="3.20.20.80">
    <property type="entry name" value="Glycosidases"/>
    <property type="match status" value="1"/>
</dbReference>
<dbReference type="Proteomes" id="UP001482620">
    <property type="component" value="Unassembled WGS sequence"/>
</dbReference>
<keyword evidence="3" id="KW-1185">Reference proteome</keyword>
<reference evidence="2 3" key="1">
    <citation type="submission" date="2021-06" db="EMBL/GenBank/DDBJ databases">
        <authorList>
            <person name="Palmer J.M."/>
        </authorList>
    </citation>
    <scope>NUCLEOTIDE SEQUENCE [LARGE SCALE GENOMIC DNA]</scope>
    <source>
        <strain evidence="3">if_2019</strain>
        <tissue evidence="2">Muscle</tissue>
    </source>
</reference>
<comment type="caution">
    <text evidence="2">The sequence shown here is derived from an EMBL/GenBank/DDBJ whole genome shotgun (WGS) entry which is preliminary data.</text>
</comment>
<name>A0ABV0UQF4_9TELE</name>